<evidence type="ECO:0000259" key="8">
    <source>
        <dbReference type="PROSITE" id="PS50847"/>
    </source>
</evidence>
<dbReference type="RefSeq" id="WP_120770414.1">
    <property type="nucleotide sequence ID" value="NZ_CP032621.1"/>
</dbReference>
<dbReference type="Pfam" id="PF17966">
    <property type="entry name" value="Muc_B2"/>
    <property type="match status" value="4"/>
</dbReference>
<feature type="region of interest" description="Disordered" evidence="6">
    <location>
        <begin position="84"/>
        <end position="152"/>
    </location>
</feature>
<keyword evidence="4" id="KW-0677">Repeat</keyword>
<accession>A0A387B0V2</accession>
<keyword evidence="3 7" id="KW-0732">Signal</keyword>
<evidence type="ECO:0000256" key="2">
    <source>
        <dbReference type="ARBA" id="ARBA00022525"/>
    </source>
</evidence>
<dbReference type="Gene3D" id="3.10.20.470">
    <property type="match status" value="3"/>
</dbReference>
<reference evidence="9 10" key="1">
    <citation type="submission" date="2018-09" db="EMBL/GenBank/DDBJ databases">
        <title>Complete genome sequence of Streptococcus sp. KCOM 1679 (=ChDC B345).</title>
        <authorList>
            <person name="Kook J.-K."/>
            <person name="Park S.-N."/>
            <person name="Lim Y.K."/>
        </authorList>
    </citation>
    <scope>NUCLEOTIDE SEQUENCE [LARGE SCALE GENOMIC DNA]</scope>
    <source>
        <strain evidence="9 10">ChDC B345</strain>
    </source>
</reference>
<feature type="region of interest" description="Disordered" evidence="6">
    <location>
        <begin position="1848"/>
        <end position="1917"/>
    </location>
</feature>
<feature type="region of interest" description="Disordered" evidence="6">
    <location>
        <begin position="1109"/>
        <end position="1182"/>
    </location>
</feature>
<dbReference type="Pfam" id="PF17965">
    <property type="entry name" value="MucBP_2"/>
    <property type="match status" value="3"/>
</dbReference>
<feature type="region of interest" description="Disordered" evidence="6">
    <location>
        <begin position="1694"/>
        <end position="1768"/>
    </location>
</feature>
<feature type="region of interest" description="Disordered" evidence="6">
    <location>
        <begin position="976"/>
        <end position="1002"/>
    </location>
</feature>
<dbReference type="NCBIfam" id="TIGR01168">
    <property type="entry name" value="YSIRK_signal"/>
    <property type="match status" value="1"/>
</dbReference>
<keyword evidence="2" id="KW-0964">Secreted</keyword>
<dbReference type="Gene3D" id="3.10.20.320">
    <property type="entry name" value="Putative peptidoglycan bound protein (lpxtg motif)"/>
    <property type="match status" value="3"/>
</dbReference>
<dbReference type="Proteomes" id="UP000275328">
    <property type="component" value="Chromosome"/>
</dbReference>
<dbReference type="InterPro" id="IPR041495">
    <property type="entry name" value="Mub_B2"/>
</dbReference>
<evidence type="ECO:0000256" key="7">
    <source>
        <dbReference type="SAM" id="SignalP"/>
    </source>
</evidence>
<evidence type="ECO:0000256" key="5">
    <source>
        <dbReference type="ARBA" id="ARBA00023088"/>
    </source>
</evidence>
<dbReference type="Pfam" id="PF00746">
    <property type="entry name" value="Gram_pos_anchor"/>
    <property type="match status" value="1"/>
</dbReference>
<dbReference type="InterPro" id="IPR009459">
    <property type="entry name" value="MucBP_dom"/>
</dbReference>
<feature type="region of interest" description="Disordered" evidence="6">
    <location>
        <begin position="2144"/>
        <end position="2251"/>
    </location>
</feature>
<feature type="domain" description="Gram-positive cocci surface proteins LPxTG" evidence="8">
    <location>
        <begin position="2249"/>
        <end position="2282"/>
    </location>
</feature>
<feature type="region of interest" description="Disordered" evidence="6">
    <location>
        <begin position="1195"/>
        <end position="1220"/>
    </location>
</feature>
<proteinExistence type="predicted"/>
<name>A0A387B0V2_9STRE</name>
<protein>
    <submittedName>
        <fullName evidence="9">YSIRK-type signal peptide-containing protein</fullName>
    </submittedName>
</protein>
<dbReference type="KEGG" id="sgw:D7D53_05830"/>
<feature type="signal peptide" evidence="7">
    <location>
        <begin position="1"/>
        <end position="43"/>
    </location>
</feature>
<sequence>MYSRMEKYHGRRAQRFSIRKYSFGAASVLLGTALLLGANAVKADETNVATAKATEVTNSDKQKPDSAITTPVVEELPELKLDAVKADEKPEVKDDAKIEATPVAEKEVTDKAEKEVTDKAEKEKSDKEQAAKKEVAKEKTDKETDEKAATEKAQDDVKTVLTQLTSEAEVMTSVASNFSDKEVKDEAAKQKLSAAVAAVKLEAAKSNDLLSSDASKDQMVAQVNRLSAAIEAVYAEMKRAGHAGKVEAKLAGEESKPQTYTGKGVIKEGKAVVNVQNAYITMNGENTRPLSWGLEVSFDTSNVKAGDTTTIELKNLAAFGNSFTKGTKITAADGTEIGVVESVAQSNSTGNKGGTSPYWAQRMKDGMTYEERLAEKPAIPNEVGTVTYKIKWNDKAKNYAVTTYSVEYLTGTAYQAPQISKDTDYVASIKVDGQVAVEHTYTNKATKPSTQKQSTSVSLTPNSGLRYKGSTLEKIGNTLTINTDTDVRYNKGSKFTIKLPNTDFNYFSEIPGSKNTASTTTKTDSITYRPSDRFANVKANENNVWILNDGRDTDFTLKATLKSPTELELEVIDGAIQEGSTISMALDKLGIERKITNRTFTDEFSKLKYDDLGRVTDGSTVGNDKTSGTLTVTGGTVLDGQKEDVTTKVTNGWVVNASPSGSTTVETGAVTLTLTDLETGKILGYMPTEYDGFAKLKEDGSHETKNILGKKYDVSSQIPDVIKPVNGIDYILAEIPPKGPTGTINVSDKRISEIYTPEEIKANGLNPSAYVNNVIYSYVKKTKVEEVKRTIKYVYADDAKDLAGQQVFEPSKQTVNYTGTVKLNSDGKAVVDSNDKPVYVNWVGNGDTNLPEVTVPQKEGYIASVEKVPVQPTTATDEDYEYVVTYSPIQKAKTTFVYQDKDGNVKEVEGNTPVTETGKGGDKLTKADEIAAKIKEAQNKGYELVSNTYPTDGVFDKDVNTDQEFTVTFKERVVPVTPDQPKTPGTPVDPNNPDGPKYPAGLEEKNLNKTVTRTITYVYEDGTPVLNEDGTPKTVTQEAKFTREAKVNLVTGEVTYGDWTPAQDLAEVKSPVVKGYLADKASVAVVNVTGNSEDIKEVVTYKPIGSWIPNIPGQPTDPIKYPNDPTDPTKPGQPTEVVPYVPGYTPKDKDGNPLKPVDPNDPTKGYEVPSLPTDPSQDTPINYVKDTQKAKTTFVDEKGNPIPGVDAITEEGDSDTPLTKEADVKAKIKELENKGYELVSNTYPEGGKFDKDKDTDQEFKVTLKERVVPVTPDQPKTPGTPVDPNNPDGPKYPAGLEEKDLNKTVTRTITYVYEDGTPVLNEDGTPKTVTQEAKFTREAKVNLVTGEVTYGDWTPAQDLAEVKSPVVKGYLADKASVAVVNVTGNSEDIKEVVTYKPIGSWIPNIPGQPTDPIKYPNDPTDPTKPGQPTEVVPYVPGYTPKDKDGNPLKPVDPNDPTKGYEVPSLPTDPSQDTPINYVKDTQKAKTTFVDEKGNPIPGVDAITEEGDSDTPLTKEAEVKAKIKELENKGYELVSNTYPEGGKFDKDKDTDQEFKVTLKERVVPVTPDQPKTPGTPVDPNNPDGPKYPAGLEEKDLNKTVTRTITYVYEDGTPVLNEDGTPKTVTQEAKFTREAKINLVTGEVTYGDWTPAQDLAEVKSPVVKGYLADKATVPTTKVTADSEDTTEVVTYKPLGSWVPNIPGQPTDPIKYPNDPTDPTKPGQPTEVVPYVPGYTPKDKDGNPLKPVDPNDPTKGYEVPNVPTNPGEDTPINYVANKANLVVKYVDEKGKDLLPAETTEGKVGDEYATSGKVIKGYVLVRVDGEAKGKIGKDGSTVTYVYKPLGSWVPNIPGQPTDPIKYPNDPTDPTKPGKDKPVLPYVPGYTPKDKDGNPLKPVDPNDPTKGYEVPNVPTNPGEDTPINYVANKANLVVKYVDEKGKDLLPAETTEGKVGDEYATSGKVIKGYVLVRVDGEAKGKIGKDGSTVTYVYKPLGSWVPNIPGQPTDPIKYPNDPTDPTKPGKDKPVLPYVPGYTPKDKDGNPLKPVDPNDPTKGYEVPNVPTNPGEDTPINYVANKANLVVKYVDEKGKDLLPAETTEGKVGDEYATSGKVIKGYVLVRVDGEAKGKIGKDGSTVTYVYKPLGSWVPNIPGQPTDPIKYPNDPTDPTKPGKEKPVLPYVPGYTPKDKDGNPLKPVDPNDPTKGYEVPNVPTNPGEDTPINYVPNPREVEKPAKPAQPSKQETPKYVEGQKELPNTGTEANASLAALGLLGALGGFGLLARKKKED</sequence>
<dbReference type="NCBIfam" id="TIGR01167">
    <property type="entry name" value="LPXTG_anchor"/>
    <property type="match status" value="1"/>
</dbReference>
<dbReference type="InterPro" id="IPR041558">
    <property type="entry name" value="MucBP_2"/>
</dbReference>
<feature type="region of interest" description="Disordered" evidence="6">
    <location>
        <begin position="1266"/>
        <end position="1300"/>
    </location>
</feature>
<dbReference type="InterPro" id="IPR019931">
    <property type="entry name" value="LPXTG_anchor"/>
</dbReference>
<dbReference type="Pfam" id="PF04650">
    <property type="entry name" value="YSIRK_signal"/>
    <property type="match status" value="1"/>
</dbReference>
<feature type="region of interest" description="Disordered" evidence="6">
    <location>
        <begin position="1558"/>
        <end position="1594"/>
    </location>
</feature>
<keyword evidence="1" id="KW-0134">Cell wall</keyword>
<feature type="chain" id="PRO_5017291266" evidence="7">
    <location>
        <begin position="44"/>
        <end position="2282"/>
    </location>
</feature>
<feature type="region of interest" description="Disordered" evidence="6">
    <location>
        <begin position="1997"/>
        <end position="2066"/>
    </location>
</feature>
<evidence type="ECO:0000256" key="3">
    <source>
        <dbReference type="ARBA" id="ARBA00022729"/>
    </source>
</evidence>
<evidence type="ECO:0000256" key="4">
    <source>
        <dbReference type="ARBA" id="ARBA00022737"/>
    </source>
</evidence>
<dbReference type="Gene3D" id="2.60.40.4300">
    <property type="match status" value="4"/>
</dbReference>
<organism evidence="9 10">
    <name type="scientific">Streptococcus gwangjuensis</name>
    <dbReference type="NCBI Taxonomy" id="1433513"/>
    <lineage>
        <taxon>Bacteria</taxon>
        <taxon>Bacillati</taxon>
        <taxon>Bacillota</taxon>
        <taxon>Bacilli</taxon>
        <taxon>Lactobacillales</taxon>
        <taxon>Streptococcaceae</taxon>
        <taxon>Streptococcus</taxon>
        <taxon>Streptococcus mitis group</taxon>
    </lineage>
</organism>
<dbReference type="Pfam" id="PF06458">
    <property type="entry name" value="MucBP"/>
    <property type="match status" value="3"/>
</dbReference>
<feature type="compositionally biased region" description="Basic and acidic residues" evidence="6">
    <location>
        <begin position="2238"/>
        <end position="2247"/>
    </location>
</feature>
<keyword evidence="5" id="KW-0572">Peptidoglycan-anchor</keyword>
<feature type="compositionally biased region" description="Basic and acidic residues" evidence="6">
    <location>
        <begin position="1480"/>
        <end position="1493"/>
    </location>
</feature>
<dbReference type="InterPro" id="IPR005877">
    <property type="entry name" value="YSIRK_signal_dom"/>
</dbReference>
<evidence type="ECO:0000256" key="6">
    <source>
        <dbReference type="SAM" id="MobiDB-lite"/>
    </source>
</evidence>
<keyword evidence="10" id="KW-1185">Reference proteome</keyword>
<dbReference type="EMBL" id="CP032621">
    <property type="protein sequence ID" value="AYF96033.1"/>
    <property type="molecule type" value="Genomic_DNA"/>
</dbReference>
<evidence type="ECO:0000256" key="1">
    <source>
        <dbReference type="ARBA" id="ARBA00022512"/>
    </source>
</evidence>
<gene>
    <name evidence="9" type="ORF">D7D53_05830</name>
</gene>
<dbReference type="PROSITE" id="PS50847">
    <property type="entry name" value="GRAM_POS_ANCHORING"/>
    <property type="match status" value="1"/>
</dbReference>
<evidence type="ECO:0000313" key="9">
    <source>
        <dbReference type="EMBL" id="AYF96033.1"/>
    </source>
</evidence>
<evidence type="ECO:0000313" key="10">
    <source>
        <dbReference type="Proteomes" id="UP000275328"/>
    </source>
</evidence>
<feature type="region of interest" description="Disordered" evidence="6">
    <location>
        <begin position="1403"/>
        <end position="1513"/>
    </location>
</feature>